<dbReference type="KEGG" id="pme:NATL1_21031"/>
<name>A2C599_PROM1</name>
<dbReference type="InterPro" id="IPR022623">
    <property type="entry name" value="Glyco_trans_4"/>
</dbReference>
<dbReference type="Gene3D" id="3.40.50.2000">
    <property type="entry name" value="Glycogen Phosphorylase B"/>
    <property type="match status" value="2"/>
</dbReference>
<dbReference type="EMBL" id="CP000553">
    <property type="protein sequence ID" value="ABM76659.1"/>
    <property type="molecule type" value="Genomic_DNA"/>
</dbReference>
<proteinExistence type="predicted"/>
<dbReference type="SUPFAM" id="SSF53756">
    <property type="entry name" value="UDP-Glycosyltransferase/glycogen phosphorylase"/>
    <property type="match status" value="1"/>
</dbReference>
<dbReference type="Proteomes" id="UP000002592">
    <property type="component" value="Chromosome"/>
</dbReference>
<gene>
    <name evidence="4" type="ordered locus">NATL1_21031</name>
</gene>
<keyword evidence="1 4" id="KW-0808">Transferase</keyword>
<feature type="domain" description="Glycosyl transferase family 4" evidence="3">
    <location>
        <begin position="25"/>
        <end position="193"/>
    </location>
</feature>
<evidence type="ECO:0000259" key="3">
    <source>
        <dbReference type="Pfam" id="PF12000"/>
    </source>
</evidence>
<reference evidence="5" key="1">
    <citation type="journal article" date="2007" name="PLoS Genet.">
        <title>Patterns and implications of gene gain and loss in the evolution of Prochlorococcus.</title>
        <authorList>
            <person name="Kettler G.C."/>
            <person name="Martiny A.C."/>
            <person name="Huang K."/>
            <person name="Zucker J."/>
            <person name="Coleman M.L."/>
            <person name="Rodrigue S."/>
            <person name="Chen F."/>
            <person name="Lapidus A."/>
            <person name="Ferriera S."/>
            <person name="Johnson J."/>
            <person name="Steglich C."/>
            <person name="Church G.M."/>
            <person name="Richardson P."/>
            <person name="Chisholm S.W."/>
        </authorList>
    </citation>
    <scope>NUCLEOTIDE SEQUENCE [LARGE SCALE GENOMIC DNA]</scope>
    <source>
        <strain evidence="5">NATL1A</strain>
    </source>
</reference>
<dbReference type="AlphaFoldDB" id="A2C599"/>
<dbReference type="GO" id="GO:0009103">
    <property type="term" value="P:lipopolysaccharide biosynthetic process"/>
    <property type="evidence" value="ECO:0007669"/>
    <property type="project" value="TreeGrafter"/>
</dbReference>
<dbReference type="PANTHER" id="PTHR46401:SF2">
    <property type="entry name" value="GLYCOSYLTRANSFERASE WBBK-RELATED"/>
    <property type="match status" value="1"/>
</dbReference>
<dbReference type="HOGENOM" id="CLU_054763_0_0_3"/>
<sequence>MKILFVHQNFPGQFKFLAPALIKRGHSVSALCFEKNQKQFSKEINVFYYQINRGTTKEAHPYITDFEAKVIRGEACYLKAIEIKKKGFSPDVIIAHHGWGESMFLHRVWPKSQIALYCEFFYKVSGADVAFDLEFESKISSDHNRIQLKNINNYIHFENANKAISPTLWQASTFPEFFRKNITVIHDGIDTKALKPNDDANLIINGSISINSGDEIITFVNRNLEPYRGYHIFMRSLPNILKERPNVKVLIVGGDDVSYGKKAPNGGNWKNIFYEEIKSKLSDSERKRIFYLGYISYEHYVLLLQISSVHIYLTYPFVLSWSLLEAMSVGCAIVASDTKPLQEVITDQENGLLFDFFDFNRLSNLAIKLLEDSSLRNKIGHNAREFAIKNYDKDLCLKKQLEWVENF</sequence>
<evidence type="ECO:0000259" key="2">
    <source>
        <dbReference type="Pfam" id="PF00534"/>
    </source>
</evidence>
<dbReference type="InterPro" id="IPR001296">
    <property type="entry name" value="Glyco_trans_1"/>
</dbReference>
<dbReference type="RefSeq" id="WP_011824603.1">
    <property type="nucleotide sequence ID" value="NC_008819.1"/>
</dbReference>
<feature type="domain" description="Glycosyl transferase family 1" evidence="2">
    <location>
        <begin position="208"/>
        <end position="385"/>
    </location>
</feature>
<evidence type="ECO:0000313" key="4">
    <source>
        <dbReference type="EMBL" id="ABM76659.1"/>
    </source>
</evidence>
<dbReference type="eggNOG" id="COG0438">
    <property type="taxonomic scope" value="Bacteria"/>
</dbReference>
<dbReference type="Pfam" id="PF00534">
    <property type="entry name" value="Glycos_transf_1"/>
    <property type="match status" value="1"/>
</dbReference>
<accession>A2C599</accession>
<dbReference type="CAZy" id="GT4">
    <property type="family name" value="Glycosyltransferase Family 4"/>
</dbReference>
<evidence type="ECO:0000313" key="5">
    <source>
        <dbReference type="Proteomes" id="UP000002592"/>
    </source>
</evidence>
<organism evidence="4 5">
    <name type="scientific">Prochlorococcus marinus (strain NATL1A)</name>
    <dbReference type="NCBI Taxonomy" id="167555"/>
    <lineage>
        <taxon>Bacteria</taxon>
        <taxon>Bacillati</taxon>
        <taxon>Cyanobacteriota</taxon>
        <taxon>Cyanophyceae</taxon>
        <taxon>Synechococcales</taxon>
        <taxon>Prochlorococcaceae</taxon>
        <taxon>Prochlorococcus</taxon>
    </lineage>
</organism>
<dbReference type="PANTHER" id="PTHR46401">
    <property type="entry name" value="GLYCOSYLTRANSFERASE WBBK-RELATED"/>
    <property type="match status" value="1"/>
</dbReference>
<dbReference type="GO" id="GO:0016757">
    <property type="term" value="F:glycosyltransferase activity"/>
    <property type="evidence" value="ECO:0007669"/>
    <property type="project" value="InterPro"/>
</dbReference>
<protein>
    <submittedName>
        <fullName evidence="4">Glycosyltransferase</fullName>
    </submittedName>
</protein>
<dbReference type="Pfam" id="PF12000">
    <property type="entry name" value="Glyco_trans_4_3"/>
    <property type="match status" value="1"/>
</dbReference>
<evidence type="ECO:0000256" key="1">
    <source>
        <dbReference type="ARBA" id="ARBA00022679"/>
    </source>
</evidence>